<reference evidence="1" key="1">
    <citation type="journal article" date="2018" name="Int. J. Syst. Evol. Microbiol.">
        <title>Jatrophihabitans telluris sp. nov., isolated from sediment soil of lava forest wetlands and the emended description of the genus Jatrophihabitans.</title>
        <authorList>
            <person name="Lee K.C."/>
            <person name="Suh M.K."/>
            <person name="Eom M.K."/>
            <person name="Kim K.K."/>
            <person name="Kim J.S."/>
            <person name="Kim D.S."/>
            <person name="Ko S.H."/>
            <person name="Shin Y.K."/>
            <person name="Lee J.S."/>
        </authorList>
    </citation>
    <scope>NUCLEOTIDE SEQUENCE</scope>
    <source>
        <strain evidence="1">N237</strain>
    </source>
</reference>
<reference evidence="1" key="2">
    <citation type="submission" date="2022-05" db="EMBL/GenBank/DDBJ databases">
        <authorList>
            <person name="Kim J.-S."/>
            <person name="Lee K."/>
            <person name="Suh M."/>
            <person name="Eom M."/>
            <person name="Kim J.-S."/>
            <person name="Kim D.-S."/>
            <person name="Ko S.-H."/>
            <person name="Shin Y."/>
            <person name="Lee J.-S."/>
        </authorList>
    </citation>
    <scope>NUCLEOTIDE SEQUENCE</scope>
    <source>
        <strain evidence="1">N237</strain>
    </source>
</reference>
<sequence>MAFDTIRRLPSDALGHGLFAVKELGSIAAHVARYPAGVLAERDPVDDPRHRTDVLSPLSRGLILADLEAAGTPVVLVHGIVDNRAAFAVLRRALRNRGYGRISTVNYSPLTSDIRRAAAHLARHVERVCAQSGYEQVFVVGHSLGGVIARYYVQRLGGDARVNTVVTLGSPHAGTQTARLLPVGVARQLRPGSAVMTELAAPAECRSRFVAIYSDRDEIVVPHRSAALEHPDLSVTQIKVHRVGHLALLTDQKVAQTVAEALIARERDAGEHCLTESDRNHQPDADESVARTGRLARLIRYERRDTSLHRTEALGYGSATPRP</sequence>
<keyword evidence="1" id="KW-0378">Hydrolase</keyword>
<dbReference type="EMBL" id="CP097332">
    <property type="protein sequence ID" value="UQX87855.1"/>
    <property type="molecule type" value="Genomic_DNA"/>
</dbReference>
<accession>A0ABY4QY52</accession>
<proteinExistence type="predicted"/>
<keyword evidence="2" id="KW-1185">Reference proteome</keyword>
<dbReference type="PANTHER" id="PTHR37946">
    <property type="entry name" value="SLL1969 PROTEIN"/>
    <property type="match status" value="1"/>
</dbReference>
<dbReference type="RefSeq" id="WP_249770791.1">
    <property type="nucleotide sequence ID" value="NZ_CP097332.1"/>
</dbReference>
<dbReference type="PANTHER" id="PTHR37946:SF1">
    <property type="entry name" value="SLL1969 PROTEIN"/>
    <property type="match status" value="1"/>
</dbReference>
<evidence type="ECO:0000313" key="2">
    <source>
        <dbReference type="Proteomes" id="UP001056336"/>
    </source>
</evidence>
<protein>
    <submittedName>
        <fullName evidence="1">Alpha/beta fold hydrolase</fullName>
    </submittedName>
</protein>
<gene>
    <name evidence="1" type="ORF">M6D93_16330</name>
</gene>
<evidence type="ECO:0000313" key="1">
    <source>
        <dbReference type="EMBL" id="UQX87855.1"/>
    </source>
</evidence>
<dbReference type="Gene3D" id="3.40.50.1820">
    <property type="entry name" value="alpha/beta hydrolase"/>
    <property type="match status" value="1"/>
</dbReference>
<organism evidence="1 2">
    <name type="scientific">Jatrophihabitans telluris</name>
    <dbReference type="NCBI Taxonomy" id="2038343"/>
    <lineage>
        <taxon>Bacteria</taxon>
        <taxon>Bacillati</taxon>
        <taxon>Actinomycetota</taxon>
        <taxon>Actinomycetes</taxon>
        <taxon>Jatrophihabitantales</taxon>
        <taxon>Jatrophihabitantaceae</taxon>
        <taxon>Jatrophihabitans</taxon>
    </lineage>
</organism>
<dbReference type="SUPFAM" id="SSF53474">
    <property type="entry name" value="alpha/beta-Hydrolases"/>
    <property type="match status" value="1"/>
</dbReference>
<dbReference type="GO" id="GO:0016787">
    <property type="term" value="F:hydrolase activity"/>
    <property type="evidence" value="ECO:0007669"/>
    <property type="project" value="UniProtKB-KW"/>
</dbReference>
<dbReference type="Pfam" id="PF02089">
    <property type="entry name" value="Palm_thioest"/>
    <property type="match status" value="1"/>
</dbReference>
<dbReference type="Proteomes" id="UP001056336">
    <property type="component" value="Chromosome"/>
</dbReference>
<name>A0ABY4QY52_9ACTN</name>
<dbReference type="InterPro" id="IPR029058">
    <property type="entry name" value="AB_hydrolase_fold"/>
</dbReference>